<dbReference type="PROSITE" id="PS50088">
    <property type="entry name" value="ANK_REPEAT"/>
    <property type="match status" value="1"/>
</dbReference>
<dbReference type="RefSeq" id="XP_002672142.1">
    <property type="nucleotide sequence ID" value="XM_002672096.1"/>
</dbReference>
<dbReference type="Pfam" id="PF00622">
    <property type="entry name" value="SPRY"/>
    <property type="match status" value="1"/>
</dbReference>
<feature type="compositionally biased region" description="Low complexity" evidence="2">
    <location>
        <begin position="20"/>
        <end position="38"/>
    </location>
</feature>
<dbReference type="InterPro" id="IPR001870">
    <property type="entry name" value="B30.2/SPRY"/>
</dbReference>
<dbReference type="InterPro" id="IPR043136">
    <property type="entry name" value="B30.2/SPRY_sf"/>
</dbReference>
<dbReference type="InterPro" id="IPR002110">
    <property type="entry name" value="Ankyrin_rpt"/>
</dbReference>
<dbReference type="AlphaFoldDB" id="D2VUY0"/>
<feature type="compositionally biased region" description="Polar residues" evidence="2">
    <location>
        <begin position="39"/>
        <end position="56"/>
    </location>
</feature>
<reference evidence="4 5" key="1">
    <citation type="journal article" date="2010" name="Cell">
        <title>The genome of Naegleria gruberi illuminates early eukaryotic versatility.</title>
        <authorList>
            <person name="Fritz-Laylin L.K."/>
            <person name="Prochnik S.E."/>
            <person name="Ginger M.L."/>
            <person name="Dacks J.B."/>
            <person name="Carpenter M.L."/>
            <person name="Field M.C."/>
            <person name="Kuo A."/>
            <person name="Paredez A."/>
            <person name="Chapman J."/>
            <person name="Pham J."/>
            <person name="Shu S."/>
            <person name="Neupane R."/>
            <person name="Cipriano M."/>
            <person name="Mancuso J."/>
            <person name="Tu H."/>
            <person name="Salamov A."/>
            <person name="Lindquist E."/>
            <person name="Shapiro H."/>
            <person name="Lucas S."/>
            <person name="Grigoriev I.V."/>
            <person name="Cande W.Z."/>
            <person name="Fulton C."/>
            <person name="Rokhsar D.S."/>
            <person name="Dawson S.C."/>
        </authorList>
    </citation>
    <scope>NUCLEOTIDE SEQUENCE [LARGE SCALE GENOMIC DNA]</scope>
    <source>
        <strain evidence="4 5">NEG-M</strain>
    </source>
</reference>
<feature type="compositionally biased region" description="Polar residues" evidence="2">
    <location>
        <begin position="1"/>
        <end position="18"/>
    </location>
</feature>
<dbReference type="Proteomes" id="UP000006671">
    <property type="component" value="Unassembled WGS sequence"/>
</dbReference>
<dbReference type="SUPFAM" id="SSF48403">
    <property type="entry name" value="Ankyrin repeat"/>
    <property type="match status" value="1"/>
</dbReference>
<dbReference type="InParanoid" id="D2VUY0"/>
<keyword evidence="5" id="KW-1185">Reference proteome</keyword>
<proteinExistence type="predicted"/>
<dbReference type="CDD" id="cd12885">
    <property type="entry name" value="SPRY_RanBP_like"/>
    <property type="match status" value="1"/>
</dbReference>
<dbReference type="VEuPathDB" id="AmoebaDB:NAEGRDRAFT_72824"/>
<dbReference type="OrthoDB" id="25503at2759"/>
<evidence type="ECO:0000259" key="3">
    <source>
        <dbReference type="PROSITE" id="PS50188"/>
    </source>
</evidence>
<protein>
    <submittedName>
        <fullName evidence="4">Predicted protein</fullName>
    </submittedName>
</protein>
<feature type="region of interest" description="Disordered" evidence="2">
    <location>
        <begin position="1"/>
        <end position="61"/>
    </location>
</feature>
<organism evidence="5">
    <name type="scientific">Naegleria gruberi</name>
    <name type="common">Amoeba</name>
    <dbReference type="NCBI Taxonomy" id="5762"/>
    <lineage>
        <taxon>Eukaryota</taxon>
        <taxon>Discoba</taxon>
        <taxon>Heterolobosea</taxon>
        <taxon>Tetramitia</taxon>
        <taxon>Eutetramitia</taxon>
        <taxon>Vahlkampfiidae</taxon>
        <taxon>Naegleria</taxon>
    </lineage>
</organism>
<dbReference type="SUPFAM" id="SSF49899">
    <property type="entry name" value="Concanavalin A-like lectins/glucanases"/>
    <property type="match status" value="1"/>
</dbReference>
<dbReference type="InterPro" id="IPR013320">
    <property type="entry name" value="ConA-like_dom_sf"/>
</dbReference>
<dbReference type="SMART" id="SM00248">
    <property type="entry name" value="ANK"/>
    <property type="match status" value="2"/>
</dbReference>
<dbReference type="PANTHER" id="PTHR12864">
    <property type="entry name" value="RAN BINDING PROTEIN 9-RELATED"/>
    <property type="match status" value="1"/>
</dbReference>
<dbReference type="Gene3D" id="1.25.40.20">
    <property type="entry name" value="Ankyrin repeat-containing domain"/>
    <property type="match status" value="1"/>
</dbReference>
<dbReference type="Gene3D" id="2.60.120.920">
    <property type="match status" value="1"/>
</dbReference>
<evidence type="ECO:0000313" key="4">
    <source>
        <dbReference type="EMBL" id="EFC39398.1"/>
    </source>
</evidence>
<dbReference type="EMBL" id="GG738900">
    <property type="protein sequence ID" value="EFC39398.1"/>
    <property type="molecule type" value="Genomic_DNA"/>
</dbReference>
<dbReference type="InterPro" id="IPR003877">
    <property type="entry name" value="SPRY_dom"/>
</dbReference>
<dbReference type="GeneID" id="8853545"/>
<dbReference type="Pfam" id="PF12796">
    <property type="entry name" value="Ank_2"/>
    <property type="match status" value="1"/>
</dbReference>
<dbReference type="PROSITE" id="PS50297">
    <property type="entry name" value="ANK_REP_REGION"/>
    <property type="match status" value="1"/>
</dbReference>
<evidence type="ECO:0000313" key="5">
    <source>
        <dbReference type="Proteomes" id="UP000006671"/>
    </source>
</evidence>
<accession>D2VUY0</accession>
<evidence type="ECO:0000256" key="1">
    <source>
        <dbReference type="PROSITE-ProRule" id="PRU00023"/>
    </source>
</evidence>
<evidence type="ECO:0000256" key="2">
    <source>
        <dbReference type="SAM" id="MobiDB-lite"/>
    </source>
</evidence>
<dbReference type="InterPro" id="IPR050618">
    <property type="entry name" value="Ubq-SigPath_Reg"/>
</dbReference>
<feature type="repeat" description="ANK" evidence="1">
    <location>
        <begin position="439"/>
        <end position="476"/>
    </location>
</feature>
<gene>
    <name evidence="4" type="ORF">NAEGRDRAFT_72824</name>
</gene>
<keyword evidence="1" id="KW-0040">ANK repeat</keyword>
<feature type="domain" description="B30.2/SPRY" evidence="3">
    <location>
        <begin position="70"/>
        <end position="267"/>
    </location>
</feature>
<dbReference type="InterPro" id="IPR036770">
    <property type="entry name" value="Ankyrin_rpt-contain_sf"/>
</dbReference>
<sequence>MSSSTPRYRQQNHSSRVENGSRATMGSSMSTTSTSSSRIKTNYKNYTPKQSKTKSVITPRRRKEQVMNTIPNVDEDDSEFQTEEPLESMQEIEPENDQQFFIIPKNHFKISAYEDKYFIRFATPGTTNHTSVMVNSGCDIRYDDQKMCYFEISVIRSVKNVSIAIGFSSKDGYYHAFPGFDDISYAYHSDTGAISHDSKQYEINKSFQVGDTVGAGIILPQRHVFFTLNGVMLGKFYDLSSLEEIVRIREESKLTEAADIEHYPSTYTKYVYIPGEGIMKGTWTEHPGEHLSGTIIDGIPVEATRHLIIREKRGKPLEQKIVDEYLNMNPKSETIMEPEHENPFVFYPVIGSNAPCTVTTNFGQIPFKFDIASINVEEPVPAREEVISTSFSFDDTLISPSKCDPFDLAMECVQSLNIEKMESFFSNEGFTDVNRVSDRGQSLLHLACGLQSEPEITTQIINLLLEKGADVNLTTRSLGAPLHVACKNANITAVNILASHPNIDINILHKKKTACDFAYYVPEMRYVTIVQDEVKSRLEIISKLKGLGSKMNLHTAVL</sequence>
<name>D2VUY0_NAEGR</name>
<dbReference type="PROSITE" id="PS50188">
    <property type="entry name" value="B302_SPRY"/>
    <property type="match status" value="1"/>
</dbReference>
<dbReference type="InterPro" id="IPR044736">
    <property type="entry name" value="Gid1/RanBPM/SPLA_SPRY"/>
</dbReference>
<dbReference type="KEGG" id="ngr:NAEGRDRAFT_72824"/>